<dbReference type="EMBL" id="KN833110">
    <property type="protein sequence ID" value="KIM72732.1"/>
    <property type="molecule type" value="Genomic_DNA"/>
</dbReference>
<sequence length="326" mass="35863">MPSARQLPGNLGSEQAPALCRRAGILRRSAGLRAQYARILSSVEFARRRARISSRSKLCNESHALRAGWSVYWSAPLSTPSWLSISQIGRPVGRPRKKPVDRQLVDKRATTVGTHDDSRLISVACTVPSTNKAKIRLQMTNTKSVGHKTLHHLLVSIYSSCVTLLLILRSLTPTDFTVPTLARSPTPHSEELHPGSSQPESYNETPARMSFTPSVTPCLGPCIPTAATAGSANLKDIYLMMIVAARWCPTKVLPLHFAHVSPSFCACLYKTNPHFTAPPFTLHISYELQDALEVGINPEDTGGYMNAFRWGIHDLWLPTRHVVGIS</sequence>
<dbReference type="HOGENOM" id="CLU_852886_0_0_1"/>
<feature type="region of interest" description="Disordered" evidence="1">
    <location>
        <begin position="181"/>
        <end position="206"/>
    </location>
</feature>
<feature type="compositionally biased region" description="Polar residues" evidence="1">
    <location>
        <begin position="195"/>
        <end position="204"/>
    </location>
</feature>
<evidence type="ECO:0000313" key="2">
    <source>
        <dbReference type="EMBL" id="KIM72732.1"/>
    </source>
</evidence>
<reference evidence="3" key="2">
    <citation type="submission" date="2015-01" db="EMBL/GenBank/DDBJ databases">
        <title>Evolutionary Origins and Diversification of the Mycorrhizal Mutualists.</title>
        <authorList>
            <consortium name="DOE Joint Genome Institute"/>
            <consortium name="Mycorrhizal Genomics Consortium"/>
            <person name="Kohler A."/>
            <person name="Kuo A."/>
            <person name="Nagy L.G."/>
            <person name="Floudas D."/>
            <person name="Copeland A."/>
            <person name="Barry K.W."/>
            <person name="Cichocki N."/>
            <person name="Veneault-Fourrey C."/>
            <person name="LaButti K."/>
            <person name="Lindquist E.A."/>
            <person name="Lipzen A."/>
            <person name="Lundell T."/>
            <person name="Morin E."/>
            <person name="Murat C."/>
            <person name="Riley R."/>
            <person name="Ohm R."/>
            <person name="Sun H."/>
            <person name="Tunlid A."/>
            <person name="Henrissat B."/>
            <person name="Grigoriev I.V."/>
            <person name="Hibbett D.S."/>
            <person name="Martin F."/>
        </authorList>
    </citation>
    <scope>NUCLEOTIDE SEQUENCE [LARGE SCALE GENOMIC DNA]</scope>
    <source>
        <strain evidence="3">F 1598</strain>
    </source>
</reference>
<evidence type="ECO:0000256" key="1">
    <source>
        <dbReference type="SAM" id="MobiDB-lite"/>
    </source>
</evidence>
<accession>A0A0C3B604</accession>
<dbReference type="AlphaFoldDB" id="A0A0C3B604"/>
<dbReference type="Proteomes" id="UP000054166">
    <property type="component" value="Unassembled WGS sequence"/>
</dbReference>
<reference evidence="2 3" key="1">
    <citation type="submission" date="2014-04" db="EMBL/GenBank/DDBJ databases">
        <authorList>
            <consortium name="DOE Joint Genome Institute"/>
            <person name="Kuo A."/>
            <person name="Tarkka M."/>
            <person name="Buscot F."/>
            <person name="Kohler A."/>
            <person name="Nagy L.G."/>
            <person name="Floudas D."/>
            <person name="Copeland A."/>
            <person name="Barry K.W."/>
            <person name="Cichocki N."/>
            <person name="Veneault-Fourrey C."/>
            <person name="LaButti K."/>
            <person name="Lindquist E.A."/>
            <person name="Lipzen A."/>
            <person name="Lundell T."/>
            <person name="Morin E."/>
            <person name="Murat C."/>
            <person name="Sun H."/>
            <person name="Tunlid A."/>
            <person name="Henrissat B."/>
            <person name="Grigoriev I.V."/>
            <person name="Hibbett D.S."/>
            <person name="Martin F."/>
            <person name="Nordberg H.P."/>
            <person name="Cantor M.N."/>
            <person name="Hua S.X."/>
        </authorList>
    </citation>
    <scope>NUCLEOTIDE SEQUENCE [LARGE SCALE GENOMIC DNA]</scope>
    <source>
        <strain evidence="2 3">F 1598</strain>
    </source>
</reference>
<gene>
    <name evidence="2" type="ORF">PILCRDRAFT_15863</name>
</gene>
<organism evidence="2 3">
    <name type="scientific">Piloderma croceum (strain F 1598)</name>
    <dbReference type="NCBI Taxonomy" id="765440"/>
    <lineage>
        <taxon>Eukaryota</taxon>
        <taxon>Fungi</taxon>
        <taxon>Dikarya</taxon>
        <taxon>Basidiomycota</taxon>
        <taxon>Agaricomycotina</taxon>
        <taxon>Agaricomycetes</taxon>
        <taxon>Agaricomycetidae</taxon>
        <taxon>Atheliales</taxon>
        <taxon>Atheliaceae</taxon>
        <taxon>Piloderma</taxon>
    </lineage>
</organism>
<evidence type="ECO:0000313" key="3">
    <source>
        <dbReference type="Proteomes" id="UP000054166"/>
    </source>
</evidence>
<proteinExistence type="predicted"/>
<name>A0A0C3B604_PILCF</name>
<dbReference type="InParanoid" id="A0A0C3B604"/>
<protein>
    <submittedName>
        <fullName evidence="2">Uncharacterized protein</fullName>
    </submittedName>
</protein>
<keyword evidence="3" id="KW-1185">Reference proteome</keyword>